<keyword evidence="2" id="KW-1185">Reference proteome</keyword>
<comment type="caution">
    <text evidence="1">The sequence shown here is derived from an EMBL/GenBank/DDBJ whole genome shotgun (WGS) entry which is preliminary data.</text>
</comment>
<sequence length="186" mass="21963">MIFQICVIKLMKQRKSENADNTKQNNVRDYELVCLTYMASGKVVKRSMYLFCHYVITKIRQMKKRKSEKKDDTYQIGHKAKQNKNREKFIRKSFNSVYRGYPLAAQTGQPPSTTVHNCIPTRHCSSTHSEWYNLHHLIREENPQATLFNTNSERYINPPHLQHGCRMMKMNATPPLTYHRTIQAQD</sequence>
<organism evidence="1 2">
    <name type="scientific">Trichinella murrelli</name>
    <dbReference type="NCBI Taxonomy" id="144512"/>
    <lineage>
        <taxon>Eukaryota</taxon>
        <taxon>Metazoa</taxon>
        <taxon>Ecdysozoa</taxon>
        <taxon>Nematoda</taxon>
        <taxon>Enoplea</taxon>
        <taxon>Dorylaimia</taxon>
        <taxon>Trichinellida</taxon>
        <taxon>Trichinellidae</taxon>
        <taxon>Trichinella</taxon>
    </lineage>
</organism>
<proteinExistence type="predicted"/>
<dbReference type="OrthoDB" id="10528458at2759"/>
<dbReference type="EMBL" id="JYDJ01000507">
    <property type="protein sequence ID" value="KRX34847.1"/>
    <property type="molecule type" value="Genomic_DNA"/>
</dbReference>
<reference evidence="1 2" key="1">
    <citation type="submission" date="2015-01" db="EMBL/GenBank/DDBJ databases">
        <title>Evolution of Trichinella species and genotypes.</title>
        <authorList>
            <person name="Korhonen P.K."/>
            <person name="Edoardo P."/>
            <person name="Giuseppe L.R."/>
            <person name="Gasser R.B."/>
        </authorList>
    </citation>
    <scope>NUCLEOTIDE SEQUENCE [LARGE SCALE GENOMIC DNA]</scope>
    <source>
        <strain evidence="1">ISS417</strain>
    </source>
</reference>
<evidence type="ECO:0000313" key="2">
    <source>
        <dbReference type="Proteomes" id="UP000055048"/>
    </source>
</evidence>
<dbReference type="Proteomes" id="UP000055048">
    <property type="component" value="Unassembled WGS sequence"/>
</dbReference>
<evidence type="ECO:0000313" key="1">
    <source>
        <dbReference type="EMBL" id="KRX34847.1"/>
    </source>
</evidence>
<gene>
    <name evidence="1" type="ORF">T05_10698</name>
</gene>
<name>A0A0V0T727_9BILA</name>
<dbReference type="AlphaFoldDB" id="A0A0V0T727"/>
<protein>
    <submittedName>
        <fullName evidence="1">Uncharacterized protein</fullName>
    </submittedName>
</protein>
<accession>A0A0V0T727</accession>